<dbReference type="AlphaFoldDB" id="A0A8E2IBA3"/>
<evidence type="ECO:0000256" key="1">
    <source>
        <dbReference type="SAM" id="MobiDB-lite"/>
    </source>
</evidence>
<name>A0A8E2IBA3_9BACI</name>
<dbReference type="Pfam" id="PF17261">
    <property type="entry name" value="DUF5327"/>
    <property type="match status" value="1"/>
</dbReference>
<organism evidence="2 3">
    <name type="scientific">Heyndrickxia oleronia</name>
    <dbReference type="NCBI Taxonomy" id="38875"/>
    <lineage>
        <taxon>Bacteria</taxon>
        <taxon>Bacillati</taxon>
        <taxon>Bacillota</taxon>
        <taxon>Bacilli</taxon>
        <taxon>Bacillales</taxon>
        <taxon>Bacillaceae</taxon>
        <taxon>Heyndrickxia</taxon>
    </lineage>
</organism>
<gene>
    <name evidence="2" type="ORF">BWZ43_05410</name>
</gene>
<dbReference type="RefSeq" id="WP_078109669.1">
    <property type="nucleotide sequence ID" value="NZ_CP065424.1"/>
</dbReference>
<dbReference type="EMBL" id="MTLA01000055">
    <property type="protein sequence ID" value="OOP69393.1"/>
    <property type="molecule type" value="Genomic_DNA"/>
</dbReference>
<comment type="caution">
    <text evidence="2">The sequence shown here is derived from an EMBL/GenBank/DDBJ whole genome shotgun (WGS) entry which is preliminary data.</text>
</comment>
<evidence type="ECO:0008006" key="4">
    <source>
        <dbReference type="Google" id="ProtNLM"/>
    </source>
</evidence>
<keyword evidence="3" id="KW-1185">Reference proteome</keyword>
<evidence type="ECO:0000313" key="2">
    <source>
        <dbReference type="EMBL" id="OOP69393.1"/>
    </source>
</evidence>
<reference evidence="2 3" key="1">
    <citation type="submission" date="2017-01" db="EMBL/GenBank/DDBJ databases">
        <title>Draft genome sequence of Bacillus oleronius.</title>
        <authorList>
            <person name="Allam M."/>
        </authorList>
    </citation>
    <scope>NUCLEOTIDE SEQUENCE [LARGE SCALE GENOMIC DNA]</scope>
    <source>
        <strain evidence="2 3">DSM 9356</strain>
    </source>
</reference>
<protein>
    <recommendedName>
        <fullName evidence="4">YwdI family protein</fullName>
    </recommendedName>
</protein>
<proteinExistence type="predicted"/>
<evidence type="ECO:0000313" key="3">
    <source>
        <dbReference type="Proteomes" id="UP000189761"/>
    </source>
</evidence>
<dbReference type="InterPro" id="IPR035218">
    <property type="entry name" value="DUF5327"/>
</dbReference>
<dbReference type="Proteomes" id="UP000189761">
    <property type="component" value="Unassembled WGS sequence"/>
</dbReference>
<accession>A0A8E2IBA3</accession>
<feature type="region of interest" description="Disordered" evidence="1">
    <location>
        <begin position="53"/>
        <end position="93"/>
    </location>
</feature>
<feature type="compositionally biased region" description="Polar residues" evidence="1">
    <location>
        <begin position="62"/>
        <end position="75"/>
    </location>
</feature>
<sequence>MSISVTSLLNRMEQEITFAKNVDDKGKLKNHIYSIKTLCEIILTNNDQEDAGMGDVQRKHQQNFSTTVPSITLTENKPLKTDDGANGESIFDF</sequence>